<evidence type="ECO:0000313" key="2">
    <source>
        <dbReference type="EMBL" id="CAD74584.1"/>
    </source>
</evidence>
<accession>Q7UQW2</accession>
<gene>
    <name evidence="2" type="ordered locus">RB6051</name>
</gene>
<name>Q7UQW2_RHOBA</name>
<protein>
    <submittedName>
        <fullName evidence="2">Uncharacterized protein</fullName>
    </submittedName>
</protein>
<feature type="region of interest" description="Disordered" evidence="1">
    <location>
        <begin position="37"/>
        <end position="56"/>
    </location>
</feature>
<keyword evidence="3" id="KW-1185">Reference proteome</keyword>
<dbReference type="STRING" id="243090.RB6051"/>
<organism evidence="2 3">
    <name type="scientific">Rhodopirellula baltica (strain DSM 10527 / NCIMB 13988 / SH1)</name>
    <dbReference type="NCBI Taxonomy" id="243090"/>
    <lineage>
        <taxon>Bacteria</taxon>
        <taxon>Pseudomonadati</taxon>
        <taxon>Planctomycetota</taxon>
        <taxon>Planctomycetia</taxon>
        <taxon>Pirellulales</taxon>
        <taxon>Pirellulaceae</taxon>
        <taxon>Rhodopirellula</taxon>
    </lineage>
</organism>
<dbReference type="EMBL" id="BX294143">
    <property type="protein sequence ID" value="CAD74584.1"/>
    <property type="molecule type" value="Genomic_DNA"/>
</dbReference>
<evidence type="ECO:0000313" key="3">
    <source>
        <dbReference type="Proteomes" id="UP000001025"/>
    </source>
</evidence>
<evidence type="ECO:0000256" key="1">
    <source>
        <dbReference type="SAM" id="MobiDB-lite"/>
    </source>
</evidence>
<dbReference type="PATRIC" id="fig|243090.15.peg.2918"/>
<dbReference type="OrthoDB" id="276926at2"/>
<proteinExistence type="predicted"/>
<dbReference type="EnsemblBacteria" id="CAD74584">
    <property type="protein sequence ID" value="CAD74584"/>
    <property type="gene ID" value="RB6051"/>
</dbReference>
<dbReference type="HOGENOM" id="CLU_518629_0_0_0"/>
<sequence length="525" mass="57681">MTSCPGLVFGPTPDALQSGLPCFSPLFCCRTPQSVSDPLDDAETPTGPNASVQSGRALDAAPKWSDQLEQRFGLNLQPDLVSWFDDEVWRTPGNGEFVVAVSPETLLKPIPDPVWPPLMPPNFLPLVGSHAGDWLCLRLADGENSSSGITYDLCHWYHGGGDWLPWGSSLAEALLFDQILPYLPASDQRHAIPSPMDSGRPAQPGANAWQDWMVRSLPDAIRPIAEEQRWRSGGTDWIDALIAEGVCNVAIACQLVIDALSNELTHRLKPADTNRMGIAWNDIMRWGFDLRSLPNDVAQRLRDEGVAQAEAMDPAQQDWQRIEDLCQRAHALVPELAWAAELLGYCRLQRGDSVGATVAFLSSLRCSVFTDQSVRLRTHWATSGSDGMAKFGAYWLCRENESSSATWDQASGTNGENASAVANAVPTSILMSEYLDCLQNREGGSVRSRLTSFFLDRAERNSNNGASAEAVRCLYAAGWDLGTEPMTLYADLLGRLVDATQSAGWTSHENLARMHRDCFRKRYGI</sequence>
<reference evidence="2 3" key="1">
    <citation type="journal article" date="2003" name="Proc. Natl. Acad. Sci. U.S.A.">
        <title>Complete genome sequence of the marine planctomycete Pirellula sp. strain 1.</title>
        <authorList>
            <person name="Gloeckner F.O."/>
            <person name="Kube M."/>
            <person name="Bauer M."/>
            <person name="Teeling H."/>
            <person name="Lombardot T."/>
            <person name="Ludwig W."/>
            <person name="Gade D."/>
            <person name="Beck A."/>
            <person name="Borzym K."/>
            <person name="Heitmann K."/>
            <person name="Rabus R."/>
            <person name="Schlesner H."/>
            <person name="Amann R."/>
            <person name="Reinhardt R."/>
        </authorList>
    </citation>
    <scope>NUCLEOTIDE SEQUENCE [LARGE SCALE GENOMIC DNA]</scope>
    <source>
        <strain evidence="3">DSM 10527 / NCIMB 13988 / SH1</strain>
    </source>
</reference>
<dbReference type="KEGG" id="rba:RB6051"/>
<dbReference type="AlphaFoldDB" id="Q7UQW2"/>
<dbReference type="Proteomes" id="UP000001025">
    <property type="component" value="Chromosome"/>
</dbReference>
<dbReference type="InParanoid" id="Q7UQW2"/>